<dbReference type="Gene3D" id="3.30.750.140">
    <property type="match status" value="1"/>
</dbReference>
<dbReference type="OrthoDB" id="1792985at2"/>
<evidence type="ECO:0000313" key="4">
    <source>
        <dbReference type="Proteomes" id="UP000243084"/>
    </source>
</evidence>
<dbReference type="PANTHER" id="PTHR37533">
    <property type="entry name" value="FLAGELLAR HOOK-LENGTH CONTROL PROTEIN"/>
    <property type="match status" value="1"/>
</dbReference>
<proteinExistence type="predicted"/>
<evidence type="ECO:0000259" key="2">
    <source>
        <dbReference type="Pfam" id="PF02120"/>
    </source>
</evidence>
<dbReference type="AlphaFoldDB" id="A0A1I5QEE2"/>
<dbReference type="PANTHER" id="PTHR37533:SF2">
    <property type="entry name" value="FLAGELLAR HOOK-LENGTH CONTROL PROTEIN"/>
    <property type="match status" value="1"/>
</dbReference>
<dbReference type="RefSeq" id="WP_092428469.1">
    <property type="nucleotide sequence ID" value="NZ_FOXM01000002.1"/>
</dbReference>
<feature type="region of interest" description="Disordered" evidence="1">
    <location>
        <begin position="220"/>
        <end position="244"/>
    </location>
</feature>
<keyword evidence="3" id="KW-0969">Cilium</keyword>
<feature type="region of interest" description="Disordered" evidence="1">
    <location>
        <begin position="151"/>
        <end position="206"/>
    </location>
</feature>
<dbReference type="InterPro" id="IPR052563">
    <property type="entry name" value="FliK"/>
</dbReference>
<keyword evidence="3" id="KW-0966">Cell projection</keyword>
<name>A0A1I5QEE2_9GAMM</name>
<organism evidence="3 4">
    <name type="scientific">Geopseudomonas sagittaria</name>
    <dbReference type="NCBI Taxonomy" id="1135990"/>
    <lineage>
        <taxon>Bacteria</taxon>
        <taxon>Pseudomonadati</taxon>
        <taxon>Pseudomonadota</taxon>
        <taxon>Gammaproteobacteria</taxon>
        <taxon>Pseudomonadales</taxon>
        <taxon>Pseudomonadaceae</taxon>
        <taxon>Geopseudomonas</taxon>
    </lineage>
</organism>
<feature type="region of interest" description="Disordered" evidence="1">
    <location>
        <begin position="1"/>
        <end position="66"/>
    </location>
</feature>
<dbReference type="EMBL" id="FOXM01000002">
    <property type="protein sequence ID" value="SFP44330.1"/>
    <property type="molecule type" value="Genomic_DNA"/>
</dbReference>
<feature type="domain" description="Flagellar hook-length control protein-like C-terminal" evidence="2">
    <location>
        <begin position="292"/>
        <end position="373"/>
    </location>
</feature>
<reference evidence="4" key="1">
    <citation type="submission" date="2016-10" db="EMBL/GenBank/DDBJ databases">
        <authorList>
            <person name="Varghese N."/>
            <person name="Submissions S."/>
        </authorList>
    </citation>
    <scope>NUCLEOTIDE SEQUENCE [LARGE SCALE GENOMIC DNA]</scope>
    <source>
        <strain evidence="4">JCM 18195</strain>
    </source>
</reference>
<feature type="compositionally biased region" description="Low complexity" evidence="1">
    <location>
        <begin position="155"/>
        <end position="175"/>
    </location>
</feature>
<evidence type="ECO:0000313" key="3">
    <source>
        <dbReference type="EMBL" id="SFP44330.1"/>
    </source>
</evidence>
<feature type="region of interest" description="Disordered" evidence="1">
    <location>
        <begin position="362"/>
        <end position="388"/>
    </location>
</feature>
<dbReference type="InterPro" id="IPR021136">
    <property type="entry name" value="Flagellar_hook_control-like_C"/>
</dbReference>
<keyword evidence="4" id="KW-1185">Reference proteome</keyword>
<protein>
    <submittedName>
        <fullName evidence="3">Flagellar hook-length control protein FliK</fullName>
    </submittedName>
</protein>
<evidence type="ECO:0000256" key="1">
    <source>
        <dbReference type="SAM" id="MobiDB-lite"/>
    </source>
</evidence>
<feature type="compositionally biased region" description="Polar residues" evidence="1">
    <location>
        <begin position="228"/>
        <end position="239"/>
    </location>
</feature>
<feature type="compositionally biased region" description="Polar residues" evidence="1">
    <location>
        <begin position="362"/>
        <end position="373"/>
    </location>
</feature>
<gene>
    <name evidence="3" type="ORF">SAMN05216229_102311</name>
</gene>
<dbReference type="Proteomes" id="UP000243084">
    <property type="component" value="Unassembled WGS sequence"/>
</dbReference>
<sequence>MNITILTGAPSSSLPSSSQPAGSDAGSFARLLEQATGQPGAAAANPQPTATTPTTPDSPGAASPASVEGMLPALATTAPLAAASAVQLGAELLTANATPAPLPSGAAAELPTGVSESPLEEIRRRMALIEQAGQLPDTAAVAGGVAPMLVPTNPASPTKPTTPGAASPTATAGPGLEHSLDVAGRLAGNSQTPTDHATAQHGATNAANNASAPAIALAEAGSGDPARTSASSEMPTPQSGEGLARSETLASMRLDMGSGLAASSNAQAGNPAVASLSAPLASRDWQAGLGQQLIGLHQRGEQHIELHLHPAELGPLSVSLKLTELGAQAQFLSSHPQVRAAVEQALPQLREALAAQGISLGETSVGGQSQPQRDGQAGNGAGGLPTTAAANGDEAAELAAAIAPPRSLPLGQVDLYA</sequence>
<dbReference type="InterPro" id="IPR038610">
    <property type="entry name" value="FliK-like_C_sf"/>
</dbReference>
<dbReference type="CDD" id="cd17470">
    <property type="entry name" value="T3SS_Flik_C"/>
    <property type="match status" value="1"/>
</dbReference>
<feature type="compositionally biased region" description="Low complexity" evidence="1">
    <location>
        <begin position="8"/>
        <end position="23"/>
    </location>
</feature>
<dbReference type="Pfam" id="PF02120">
    <property type="entry name" value="Flg_hook"/>
    <property type="match status" value="1"/>
</dbReference>
<feature type="compositionally biased region" description="Low complexity" evidence="1">
    <location>
        <begin position="34"/>
        <end position="66"/>
    </location>
</feature>
<feature type="compositionally biased region" description="Polar residues" evidence="1">
    <location>
        <begin position="188"/>
        <end position="197"/>
    </location>
</feature>
<keyword evidence="3" id="KW-0282">Flagellum</keyword>
<accession>A0A1I5QEE2</accession>